<dbReference type="PANTHER" id="PTHR11203:SF37">
    <property type="entry name" value="INTEGRATOR COMPLEX SUBUNIT 11"/>
    <property type="match status" value="1"/>
</dbReference>
<reference evidence="4 5" key="1">
    <citation type="submission" date="2019-06" db="EMBL/GenBank/DDBJ databases">
        <title>Whole genome sequence for Rhodospirillaceae sp. R148.</title>
        <authorList>
            <person name="Wang G."/>
        </authorList>
    </citation>
    <scope>NUCLEOTIDE SEQUENCE [LARGE SCALE GENOMIC DNA]</scope>
    <source>
        <strain evidence="4 5">R148</strain>
    </source>
</reference>
<dbReference type="AlphaFoldDB" id="A0A545TAP5"/>
<organism evidence="4 5">
    <name type="scientific">Denitrobaculum tricleocarpae</name>
    <dbReference type="NCBI Taxonomy" id="2591009"/>
    <lineage>
        <taxon>Bacteria</taxon>
        <taxon>Pseudomonadati</taxon>
        <taxon>Pseudomonadota</taxon>
        <taxon>Alphaproteobacteria</taxon>
        <taxon>Rhodospirillales</taxon>
        <taxon>Rhodospirillaceae</taxon>
        <taxon>Denitrobaculum</taxon>
    </lineage>
</organism>
<dbReference type="GO" id="GO:0004521">
    <property type="term" value="F:RNA endonuclease activity"/>
    <property type="evidence" value="ECO:0007669"/>
    <property type="project" value="TreeGrafter"/>
</dbReference>
<dbReference type="Proteomes" id="UP000315252">
    <property type="component" value="Unassembled WGS sequence"/>
</dbReference>
<comment type="caution">
    <text evidence="4">The sequence shown here is derived from an EMBL/GenBank/DDBJ whole genome shotgun (WGS) entry which is preliminary data.</text>
</comment>
<dbReference type="OrthoDB" id="9803916at2"/>
<dbReference type="SMART" id="SM00849">
    <property type="entry name" value="Lactamase_B"/>
    <property type="match status" value="1"/>
</dbReference>
<dbReference type="RefSeq" id="WP_142898922.1">
    <property type="nucleotide sequence ID" value="NZ_ML660061.1"/>
</dbReference>
<keyword evidence="5" id="KW-1185">Reference proteome</keyword>
<dbReference type="InterPro" id="IPR050698">
    <property type="entry name" value="MBL"/>
</dbReference>
<dbReference type="InterPro" id="IPR022712">
    <property type="entry name" value="Beta_Casp"/>
</dbReference>
<name>A0A545TAP5_9PROT</name>
<feature type="domain" description="Metallo-beta-lactamase" evidence="2">
    <location>
        <begin position="15"/>
        <end position="231"/>
    </location>
</feature>
<sequence>MTLKIKFCGAAGTVTGSCFWIRHGNSQFLVDCGMFQGSKTLKALNYEDFPFDPKEIDYVLLTHAHIDHSGLIPRLIRRGFSGPVYATEGTRDLLTYMLPDSGHIQEMEVKQLNRRRRQRAHGPLTPIYTHRDGEKALDCFRAVSYEQWHNVGPKARVRFWNAGHILGAASIELELNSDGVNAERQRLLFSGDIGPDHKLFHPDPDGPAGLDYVICESTYGGRSRTDISPQDRRDALFREVRDALEQEGVLLIPSFAVERTQELLADLAILINQGALPRVPVFLDSPLAIRATEVFAKHAESLEDIEDHGSVFNHPSFHFTESVDQSKAIGRYSGGIIVIAASGMCDAGRIRHHLKHFLSNKKTTVLIVGYQAPGTLGRLLLEGASAVRIQGSDIMVRARIRSLDVYSGHADGDGLLEWIKTRFPIKRGLFLVHGERTGLQALRDGVIESGLTPNRVVIPELDDSFDLTAGDLKPIKTRTPRRIAPEAVGNLDWHNRLAAFSLDLRRKLEAAPDDKTREAILSEVVKSLEKENG</sequence>
<keyword evidence="1 4" id="KW-0378">Hydrolase</keyword>
<dbReference type="InterPro" id="IPR001279">
    <property type="entry name" value="Metallo-B-lactamas"/>
</dbReference>
<evidence type="ECO:0000259" key="3">
    <source>
        <dbReference type="SMART" id="SM01027"/>
    </source>
</evidence>
<dbReference type="InterPro" id="IPR011108">
    <property type="entry name" value="RMMBL"/>
</dbReference>
<dbReference type="Pfam" id="PF07521">
    <property type="entry name" value="RMMBL"/>
    <property type="match status" value="1"/>
</dbReference>
<dbReference type="InterPro" id="IPR036866">
    <property type="entry name" value="RibonucZ/Hydroxyglut_hydro"/>
</dbReference>
<accession>A0A545TAP5</accession>
<dbReference type="GO" id="GO:0016787">
    <property type="term" value="F:hydrolase activity"/>
    <property type="evidence" value="ECO:0007669"/>
    <property type="project" value="UniProtKB-KW"/>
</dbReference>
<evidence type="ECO:0000313" key="5">
    <source>
        <dbReference type="Proteomes" id="UP000315252"/>
    </source>
</evidence>
<dbReference type="EMBL" id="VHSH01000010">
    <property type="protein sequence ID" value="TQV74292.1"/>
    <property type="molecule type" value="Genomic_DNA"/>
</dbReference>
<dbReference type="Gene3D" id="3.60.15.10">
    <property type="entry name" value="Ribonuclease Z/Hydroxyacylglutathione hydrolase-like"/>
    <property type="match status" value="1"/>
</dbReference>
<evidence type="ECO:0000259" key="2">
    <source>
        <dbReference type="SMART" id="SM00849"/>
    </source>
</evidence>
<evidence type="ECO:0000256" key="1">
    <source>
        <dbReference type="ARBA" id="ARBA00022801"/>
    </source>
</evidence>
<dbReference type="SMART" id="SM01027">
    <property type="entry name" value="Beta-Casp"/>
    <property type="match status" value="1"/>
</dbReference>
<dbReference type="PANTHER" id="PTHR11203">
    <property type="entry name" value="CLEAVAGE AND POLYADENYLATION SPECIFICITY FACTOR FAMILY MEMBER"/>
    <property type="match status" value="1"/>
</dbReference>
<dbReference type="Gene3D" id="3.40.50.10890">
    <property type="match status" value="1"/>
</dbReference>
<dbReference type="SUPFAM" id="SSF56281">
    <property type="entry name" value="Metallo-hydrolase/oxidoreductase"/>
    <property type="match status" value="1"/>
</dbReference>
<dbReference type="Pfam" id="PF00753">
    <property type="entry name" value="Lactamase_B"/>
    <property type="match status" value="1"/>
</dbReference>
<gene>
    <name evidence="4" type="ORF">FKG95_23680</name>
</gene>
<protein>
    <submittedName>
        <fullName evidence="4">MBL fold metallo-hydrolase</fullName>
    </submittedName>
</protein>
<dbReference type="CDD" id="cd16295">
    <property type="entry name" value="TTHA0252-CPSF-like_MBL-fold"/>
    <property type="match status" value="1"/>
</dbReference>
<feature type="domain" description="Beta-Casp" evidence="3">
    <location>
        <begin position="260"/>
        <end position="380"/>
    </location>
</feature>
<evidence type="ECO:0000313" key="4">
    <source>
        <dbReference type="EMBL" id="TQV74292.1"/>
    </source>
</evidence>
<dbReference type="Pfam" id="PF10996">
    <property type="entry name" value="Beta-Casp"/>
    <property type="match status" value="1"/>
</dbReference>
<dbReference type="PROSITE" id="PS51257">
    <property type="entry name" value="PROKAR_LIPOPROTEIN"/>
    <property type="match status" value="1"/>
</dbReference>
<proteinExistence type="predicted"/>